<dbReference type="EMBL" id="CM007901">
    <property type="protein sequence ID" value="OTG04542.1"/>
    <property type="molecule type" value="Genomic_DNA"/>
</dbReference>
<dbReference type="PANTHER" id="PTHR31080">
    <property type="entry name" value="PECTINESTERASE INHIBITOR-LIKE"/>
    <property type="match status" value="1"/>
</dbReference>
<comment type="subcellular location">
    <subcellularLocation>
        <location evidence="1">Secreted</location>
        <location evidence="1">Extracellular space</location>
        <location evidence="1">Apoplast</location>
    </subcellularLocation>
</comment>
<keyword evidence="3" id="KW-0964">Secreted</keyword>
<evidence type="ECO:0000256" key="4">
    <source>
        <dbReference type="ARBA" id="ARBA00022729"/>
    </source>
</evidence>
<keyword evidence="4" id="KW-0732">Signal</keyword>
<evidence type="ECO:0000313" key="8">
    <source>
        <dbReference type="EMBL" id="KAF5777250.1"/>
    </source>
</evidence>
<dbReference type="PANTHER" id="PTHR31080:SF64">
    <property type="entry name" value="PLANT INVERTASE_PECTIN METHYLESTERASE INHIBITOR SUPERFAMILY PROTEIN"/>
    <property type="match status" value="1"/>
</dbReference>
<evidence type="ECO:0000256" key="1">
    <source>
        <dbReference type="ARBA" id="ARBA00004271"/>
    </source>
</evidence>
<dbReference type="CDD" id="cd15798">
    <property type="entry name" value="PMEI-like_3"/>
    <property type="match status" value="1"/>
</dbReference>
<dbReference type="NCBIfam" id="TIGR01614">
    <property type="entry name" value="PME_inhib"/>
    <property type="match status" value="1"/>
</dbReference>
<organism evidence="9 10">
    <name type="scientific">Helianthus annuus</name>
    <name type="common">Common sunflower</name>
    <dbReference type="NCBI Taxonomy" id="4232"/>
    <lineage>
        <taxon>Eukaryota</taxon>
        <taxon>Viridiplantae</taxon>
        <taxon>Streptophyta</taxon>
        <taxon>Embryophyta</taxon>
        <taxon>Tracheophyta</taxon>
        <taxon>Spermatophyta</taxon>
        <taxon>Magnoliopsida</taxon>
        <taxon>eudicotyledons</taxon>
        <taxon>Gunneridae</taxon>
        <taxon>Pentapetalae</taxon>
        <taxon>asterids</taxon>
        <taxon>campanulids</taxon>
        <taxon>Asterales</taxon>
        <taxon>Asteraceae</taxon>
        <taxon>Asteroideae</taxon>
        <taxon>Heliantheae alliance</taxon>
        <taxon>Heliantheae</taxon>
        <taxon>Helianthus</taxon>
    </lineage>
</organism>
<dbReference type="Pfam" id="PF04043">
    <property type="entry name" value="PMEI"/>
    <property type="match status" value="1"/>
</dbReference>
<keyword evidence="5" id="KW-1015">Disulfide bond</keyword>
<feature type="domain" description="Pectinesterase inhibitor" evidence="7">
    <location>
        <begin position="47"/>
        <end position="205"/>
    </location>
</feature>
<dbReference type="AlphaFoldDB" id="A0A251T1K4"/>
<reference evidence="9" key="2">
    <citation type="submission" date="2017-02" db="EMBL/GenBank/DDBJ databases">
        <title>Sunflower complete genome.</title>
        <authorList>
            <person name="Langlade N."/>
            <person name="Munos S."/>
        </authorList>
    </citation>
    <scope>NUCLEOTIDE SEQUENCE [LARGE SCALE GENOMIC DNA]</scope>
    <source>
        <tissue evidence="9">Leaves</tissue>
    </source>
</reference>
<sequence>MKQHSLKQPKQNMEVQLKSTIVFFLIISTTALLSSTTTGHPFPPPSDEPDYIRTSCSTTRYPETCFSTLSKYSGPVQHDPSRLAMAAIHVALTNATRMAFYVSKVSHHKDSDNTTESAAIHDCSSVFGDAVDEISKSHKEMKRLGWTGESVRFQLSNVQTWMSAALTNEDTCTDGFEDVADSSVKTKVLDRVVAVKEVTSNALALVNSYADTIPV</sequence>
<dbReference type="Gene3D" id="1.20.140.40">
    <property type="entry name" value="Invertase/pectin methylesterase inhibitor family protein"/>
    <property type="match status" value="1"/>
</dbReference>
<dbReference type="Proteomes" id="UP000215914">
    <property type="component" value="Chromosome 12"/>
</dbReference>
<name>A0A251T1K4_HELAN</name>
<dbReference type="GO" id="GO:0009505">
    <property type="term" value="C:plant-type cell wall"/>
    <property type="evidence" value="ECO:0000318"/>
    <property type="project" value="GO_Central"/>
</dbReference>
<evidence type="ECO:0000313" key="10">
    <source>
        <dbReference type="Proteomes" id="UP000215914"/>
    </source>
</evidence>
<dbReference type="OMA" id="KDIHDEP"/>
<dbReference type="SUPFAM" id="SSF101148">
    <property type="entry name" value="Plant invertase/pectin methylesterase inhibitor"/>
    <property type="match status" value="1"/>
</dbReference>
<evidence type="ECO:0000256" key="6">
    <source>
        <dbReference type="ARBA" id="ARBA00038471"/>
    </source>
</evidence>
<keyword evidence="8" id="KW-0378">Hydrolase</keyword>
<dbReference type="InParanoid" id="A0A251T1K4"/>
<dbReference type="OrthoDB" id="1430376at2759"/>
<dbReference type="FunFam" id="1.20.140.40:FF:000006">
    <property type="entry name" value="Pectinesterase inhibitor 3"/>
    <property type="match status" value="1"/>
</dbReference>
<evidence type="ECO:0000256" key="3">
    <source>
        <dbReference type="ARBA" id="ARBA00022525"/>
    </source>
</evidence>
<reference evidence="8 10" key="1">
    <citation type="journal article" date="2017" name="Nature">
        <title>The sunflower genome provides insights into oil metabolism, flowering and Asterid evolution.</title>
        <authorList>
            <person name="Badouin H."/>
            <person name="Gouzy J."/>
            <person name="Grassa C.J."/>
            <person name="Murat F."/>
            <person name="Staton S.E."/>
            <person name="Cottret L."/>
            <person name="Lelandais-Briere C."/>
            <person name="Owens G.L."/>
            <person name="Carrere S."/>
            <person name="Mayjonade B."/>
            <person name="Legrand L."/>
            <person name="Gill N."/>
            <person name="Kane N.C."/>
            <person name="Bowers J.E."/>
            <person name="Hubner S."/>
            <person name="Bellec A."/>
            <person name="Berard A."/>
            <person name="Berges H."/>
            <person name="Blanchet N."/>
            <person name="Boniface M.C."/>
            <person name="Brunel D."/>
            <person name="Catrice O."/>
            <person name="Chaidir N."/>
            <person name="Claudel C."/>
            <person name="Donnadieu C."/>
            <person name="Faraut T."/>
            <person name="Fievet G."/>
            <person name="Helmstetter N."/>
            <person name="King M."/>
            <person name="Knapp S.J."/>
            <person name="Lai Z."/>
            <person name="Le Paslier M.C."/>
            <person name="Lippi Y."/>
            <person name="Lorenzon L."/>
            <person name="Mandel J.R."/>
            <person name="Marage G."/>
            <person name="Marchand G."/>
            <person name="Marquand E."/>
            <person name="Bret-Mestries E."/>
            <person name="Morien E."/>
            <person name="Nambeesan S."/>
            <person name="Nguyen T."/>
            <person name="Pegot-Espagnet P."/>
            <person name="Pouilly N."/>
            <person name="Raftis F."/>
            <person name="Sallet E."/>
            <person name="Schiex T."/>
            <person name="Thomas J."/>
            <person name="Vandecasteele C."/>
            <person name="Vares D."/>
            <person name="Vear F."/>
            <person name="Vautrin S."/>
            <person name="Crespi M."/>
            <person name="Mangin B."/>
            <person name="Burke J.M."/>
            <person name="Salse J."/>
            <person name="Munos S."/>
            <person name="Vincourt P."/>
            <person name="Rieseberg L.H."/>
            <person name="Langlade N.B."/>
        </authorList>
    </citation>
    <scope>NUCLEOTIDE SEQUENCE [LARGE SCALE GENOMIC DNA]</scope>
    <source>
        <strain evidence="10">cv. SF193</strain>
        <tissue evidence="8">Leaves</tissue>
    </source>
</reference>
<dbReference type="EMBL" id="MNCJ02000327">
    <property type="protein sequence ID" value="KAF5777250.1"/>
    <property type="molecule type" value="Genomic_DNA"/>
</dbReference>
<evidence type="ECO:0000256" key="2">
    <source>
        <dbReference type="ARBA" id="ARBA00022523"/>
    </source>
</evidence>
<evidence type="ECO:0000313" key="9">
    <source>
        <dbReference type="EMBL" id="OTG04542.1"/>
    </source>
</evidence>
<gene>
    <name evidence="9" type="ORF">HannXRQ_Chr12g0363461</name>
    <name evidence="8" type="ORF">HanXRQr2_Chr12g0533431</name>
</gene>
<evidence type="ECO:0000256" key="5">
    <source>
        <dbReference type="ARBA" id="ARBA00023157"/>
    </source>
</evidence>
<protein>
    <submittedName>
        <fullName evidence="8">Pectinesterase</fullName>
        <ecNumber evidence="8">3.1.1.11</ecNumber>
    </submittedName>
    <submittedName>
        <fullName evidence="9">Putative plant invertase/pectin methylesterase inhibitor superfamily protein</fullName>
    </submittedName>
</protein>
<dbReference type="GO" id="GO:0030599">
    <property type="term" value="F:pectinesterase activity"/>
    <property type="evidence" value="ECO:0007669"/>
    <property type="project" value="UniProtKB-EC"/>
</dbReference>
<dbReference type="EC" id="3.1.1.11" evidence="8"/>
<dbReference type="InterPro" id="IPR035513">
    <property type="entry name" value="Invertase/methylesterase_inhib"/>
</dbReference>
<accession>A0A251T1K4</accession>
<dbReference type="GO" id="GO:0004857">
    <property type="term" value="F:enzyme inhibitor activity"/>
    <property type="evidence" value="ECO:0000318"/>
    <property type="project" value="GO_Central"/>
</dbReference>
<dbReference type="InterPro" id="IPR006501">
    <property type="entry name" value="Pectinesterase_inhib_dom"/>
</dbReference>
<dbReference type="Gramene" id="mRNA:HanXRQr2_Chr12g0533431">
    <property type="protein sequence ID" value="CDS:HanXRQr2_Chr12g0533431.1"/>
    <property type="gene ID" value="HanXRQr2_Chr12g0533431"/>
</dbReference>
<dbReference type="InterPro" id="IPR051955">
    <property type="entry name" value="PME_Inhibitor"/>
</dbReference>
<keyword evidence="2" id="KW-0052">Apoplast</keyword>
<keyword evidence="10" id="KW-1185">Reference proteome</keyword>
<evidence type="ECO:0000259" key="7">
    <source>
        <dbReference type="SMART" id="SM00856"/>
    </source>
</evidence>
<dbReference type="SMART" id="SM00856">
    <property type="entry name" value="PMEI"/>
    <property type="match status" value="1"/>
</dbReference>
<comment type="similarity">
    <text evidence="6">Belongs to the PMEI family.</text>
</comment>
<dbReference type="GO" id="GO:0048046">
    <property type="term" value="C:apoplast"/>
    <property type="evidence" value="ECO:0007669"/>
    <property type="project" value="UniProtKB-SubCell"/>
</dbReference>
<reference evidence="8" key="3">
    <citation type="submission" date="2020-06" db="EMBL/GenBank/DDBJ databases">
        <title>Helianthus annuus Genome sequencing and assembly Release 2.</title>
        <authorList>
            <person name="Gouzy J."/>
            <person name="Langlade N."/>
            <person name="Munos S."/>
        </authorList>
    </citation>
    <scope>NUCLEOTIDE SEQUENCE</scope>
    <source>
        <tissue evidence="8">Leaves</tissue>
    </source>
</reference>
<dbReference type="GO" id="GO:0009827">
    <property type="term" value="P:plant-type cell wall modification"/>
    <property type="evidence" value="ECO:0000318"/>
    <property type="project" value="GO_Central"/>
</dbReference>
<proteinExistence type="inferred from homology"/>